<reference evidence="1 2" key="1">
    <citation type="submission" date="2021-02" db="EMBL/GenBank/DDBJ databases">
        <title>Cotonvirus japonicus, which uses Golgi apparatus of host cells for its virion factory, phylogenetically links tailed tupanvirus and icosahedral mimivirus.</title>
        <authorList>
            <person name="Takahashi H."/>
            <person name="Fukaya S."/>
            <person name="Song C."/>
            <person name="Murata K."/>
            <person name="Takemura M."/>
        </authorList>
    </citation>
    <scope>NUCLEOTIDE SEQUENCE [LARGE SCALE GENOMIC DNA]</scope>
</reference>
<protein>
    <submittedName>
        <fullName evidence="1">Ankyrin repeat protein</fullName>
    </submittedName>
</protein>
<name>A0ABM7NRH5_9VIRU</name>
<dbReference type="GeneID" id="80557970"/>
<organism evidence="1 2">
    <name type="scientific">Cotonvirus japonicus</name>
    <dbReference type="NCBI Taxonomy" id="2811091"/>
    <lineage>
        <taxon>Viruses</taxon>
        <taxon>Varidnaviria</taxon>
        <taxon>Bamfordvirae</taxon>
        <taxon>Nucleocytoviricota</taxon>
        <taxon>Megaviricetes</taxon>
        <taxon>Imitervirales</taxon>
        <taxon>Mimiviridae</taxon>
        <taxon>Megamimivirinae</taxon>
        <taxon>Cotonvirus</taxon>
        <taxon>Cotonvirus japonicum</taxon>
    </lineage>
</organism>
<evidence type="ECO:0000313" key="1">
    <source>
        <dbReference type="EMBL" id="BCS82765.1"/>
    </source>
</evidence>
<dbReference type="RefSeq" id="YP_010841373.1">
    <property type="nucleotide sequence ID" value="NC_079139.1"/>
</dbReference>
<dbReference type="Proteomes" id="UP001321479">
    <property type="component" value="Segment"/>
</dbReference>
<proteinExistence type="predicted"/>
<sequence>MDSSLTNKKFYKFINENWIQRDYLYKEGLNFLNKPFEPQGHCVPGGLYFTDIKNILEFLDYGMRLVEITIPVDARVVKDSLGLHKWRADKIIVKNIGLITDISTIKFIFEQGVNMGKYISKLYSYSIVNNYYELLEYLIENFLEHYSNLRRDIILTPVNIFIYNEKIIQLLIKHDARISNRFMSDIIEYEKLNLILTIILYKPSNIETLYTFIMEYHKFNIIKMIDQYIPKIKSFHSINDKIFDRAVKKGDIDIVKYMIDNKFYISINLFSYILNKNINGSIIVYLWLNYSKITENNILIMSDDRVKNFKGELIDTSVSSDQDINHNAINYACKISKFYES</sequence>
<dbReference type="EMBL" id="AP024483">
    <property type="protein sequence ID" value="BCS82765.1"/>
    <property type="molecule type" value="Genomic_DNA"/>
</dbReference>
<evidence type="ECO:0000313" key="2">
    <source>
        <dbReference type="Proteomes" id="UP001321479"/>
    </source>
</evidence>
<keyword evidence="2" id="KW-1185">Reference proteome</keyword>
<accession>A0ABM7NRH5</accession>